<name>A0ABD3PWS6_9STRA</name>
<evidence type="ECO:0000313" key="1">
    <source>
        <dbReference type="EMBL" id="KAL3791791.1"/>
    </source>
</evidence>
<accession>A0ABD3PWS6</accession>
<comment type="caution">
    <text evidence="1">The sequence shown here is derived from an EMBL/GenBank/DDBJ whole genome shotgun (WGS) entry which is preliminary data.</text>
</comment>
<dbReference type="EMBL" id="JALLAZ020000577">
    <property type="protein sequence ID" value="KAL3791791.1"/>
    <property type="molecule type" value="Genomic_DNA"/>
</dbReference>
<evidence type="ECO:0000313" key="2">
    <source>
        <dbReference type="Proteomes" id="UP001530315"/>
    </source>
</evidence>
<proteinExistence type="predicted"/>
<dbReference type="AlphaFoldDB" id="A0ABD3PWS6"/>
<reference evidence="1 2" key="1">
    <citation type="submission" date="2024-10" db="EMBL/GenBank/DDBJ databases">
        <title>Updated reference genomes for cyclostephanoid diatoms.</title>
        <authorList>
            <person name="Roberts W.R."/>
            <person name="Alverson A.J."/>
        </authorList>
    </citation>
    <scope>NUCLEOTIDE SEQUENCE [LARGE SCALE GENOMIC DNA]</scope>
    <source>
        <strain evidence="1 2">AJA276-08</strain>
    </source>
</reference>
<keyword evidence="2" id="KW-1185">Reference proteome</keyword>
<sequence>MVAPRGSRGGKSGVPSTLSLLRCLKMAPCLMTAMFVALLIANHNDGESDGVPDVPRAVGDGIQGHGGGNGPTEKEGVRLGLIDSPSAAVLPIEPRPPWNSKNCAVLSLASASGLEDHVRFVGSLRATGYIGAIILGISPDAPTEVTEYLDSQAVTYHRIERAASCTYNGTEGSEPMYMTYDESGIGSAQRIIINPDGTGWNCPKDYPDYKITWARFFYYRDWISGCEGCTDGIMLTDFRDAYFQAGEFLACWDFLILIDIHFHCPLPDMMAFLLMTCIADPFLTAVKMGLNHPLLVFEEHPDLDNTHWLTHLPVMSCRKHTLISNPVLCSGSTMGSREGIVEYLNVMVKEFTYWMTDPNCRLQGVGDDQSIHNYLYYTGQFKDAKAITHRTGPIHVVGYQASKINENATKKAMGKGLSHLPVDFYVKYVWQKWLPEEYGLLDPNTGMIVNIDGLPSAQVHQYDRFGNLINGWLDKMKEKGWPYNNATWQ</sequence>
<gene>
    <name evidence="1" type="ORF">ACHAW5_009424</name>
</gene>
<organism evidence="1 2">
    <name type="scientific">Stephanodiscus triporus</name>
    <dbReference type="NCBI Taxonomy" id="2934178"/>
    <lineage>
        <taxon>Eukaryota</taxon>
        <taxon>Sar</taxon>
        <taxon>Stramenopiles</taxon>
        <taxon>Ochrophyta</taxon>
        <taxon>Bacillariophyta</taxon>
        <taxon>Coscinodiscophyceae</taxon>
        <taxon>Thalassiosirophycidae</taxon>
        <taxon>Stephanodiscales</taxon>
        <taxon>Stephanodiscaceae</taxon>
        <taxon>Stephanodiscus</taxon>
    </lineage>
</organism>
<protein>
    <submittedName>
        <fullName evidence="1">Uncharacterized protein</fullName>
    </submittedName>
</protein>
<dbReference type="Proteomes" id="UP001530315">
    <property type="component" value="Unassembled WGS sequence"/>
</dbReference>